<keyword evidence="7" id="KW-0812">Transmembrane</keyword>
<keyword evidence="7" id="KW-0472">Membrane</keyword>
<organism evidence="10 11">
    <name type="scientific">Arenimonas terrae</name>
    <dbReference type="NCBI Taxonomy" id="2546226"/>
    <lineage>
        <taxon>Bacteria</taxon>
        <taxon>Pseudomonadati</taxon>
        <taxon>Pseudomonadota</taxon>
        <taxon>Gammaproteobacteria</taxon>
        <taxon>Lysobacterales</taxon>
        <taxon>Lysobacteraceae</taxon>
        <taxon>Arenimonas</taxon>
    </lineage>
</organism>
<dbReference type="SUPFAM" id="SSF47384">
    <property type="entry name" value="Homodimeric domain of signal transducing histidine kinase"/>
    <property type="match status" value="1"/>
</dbReference>
<proteinExistence type="predicted"/>
<evidence type="ECO:0000256" key="6">
    <source>
        <dbReference type="PROSITE-ProRule" id="PRU00169"/>
    </source>
</evidence>
<reference evidence="10 11" key="1">
    <citation type="submission" date="2019-03" db="EMBL/GenBank/DDBJ databases">
        <title>Arenimonas daejeonensis sp. nov., isolated from compost.</title>
        <authorList>
            <person name="Jeon C.O."/>
        </authorList>
    </citation>
    <scope>NUCLEOTIDE SEQUENCE [LARGE SCALE GENOMIC DNA]</scope>
    <source>
        <strain evidence="10 11">R29</strain>
    </source>
</reference>
<feature type="modified residue" description="4-aspartylphosphate" evidence="6">
    <location>
        <position position="472"/>
    </location>
</feature>
<evidence type="ECO:0000259" key="9">
    <source>
        <dbReference type="PROSITE" id="PS50110"/>
    </source>
</evidence>
<protein>
    <recommendedName>
        <fullName evidence="2">histidine kinase</fullName>
        <ecNumber evidence="2">2.7.13.3</ecNumber>
    </recommendedName>
</protein>
<dbReference type="Proteomes" id="UP000305760">
    <property type="component" value="Unassembled WGS sequence"/>
</dbReference>
<dbReference type="InterPro" id="IPR013783">
    <property type="entry name" value="Ig-like_fold"/>
</dbReference>
<keyword evidence="7" id="KW-1133">Transmembrane helix</keyword>
<evidence type="ECO:0000256" key="3">
    <source>
        <dbReference type="ARBA" id="ARBA00022553"/>
    </source>
</evidence>
<dbReference type="PANTHER" id="PTHR43047:SF72">
    <property type="entry name" value="OSMOSENSING HISTIDINE PROTEIN KINASE SLN1"/>
    <property type="match status" value="1"/>
</dbReference>
<dbReference type="OrthoDB" id="9797243at2"/>
<dbReference type="InterPro" id="IPR003594">
    <property type="entry name" value="HATPase_dom"/>
</dbReference>
<dbReference type="GO" id="GO:0005886">
    <property type="term" value="C:plasma membrane"/>
    <property type="evidence" value="ECO:0007669"/>
    <property type="project" value="TreeGrafter"/>
</dbReference>
<evidence type="ECO:0000259" key="8">
    <source>
        <dbReference type="PROSITE" id="PS50109"/>
    </source>
</evidence>
<dbReference type="SMART" id="SM00388">
    <property type="entry name" value="HisKA"/>
    <property type="match status" value="1"/>
</dbReference>
<comment type="caution">
    <text evidence="10">The sequence shown here is derived from an EMBL/GenBank/DDBJ whole genome shotgun (WGS) entry which is preliminary data.</text>
</comment>
<dbReference type="SMART" id="SM00387">
    <property type="entry name" value="HATPase_c"/>
    <property type="match status" value="1"/>
</dbReference>
<dbReference type="Pfam" id="PF02518">
    <property type="entry name" value="HATPase_c"/>
    <property type="match status" value="1"/>
</dbReference>
<evidence type="ECO:0000256" key="4">
    <source>
        <dbReference type="ARBA" id="ARBA00022679"/>
    </source>
</evidence>
<name>A0A5C4RVM5_9GAMM</name>
<evidence type="ECO:0000256" key="2">
    <source>
        <dbReference type="ARBA" id="ARBA00012438"/>
    </source>
</evidence>
<dbReference type="Gene3D" id="3.40.50.2300">
    <property type="match status" value="1"/>
</dbReference>
<dbReference type="Gene3D" id="1.10.287.130">
    <property type="match status" value="1"/>
</dbReference>
<feature type="domain" description="Histidine kinase" evidence="8">
    <location>
        <begin position="194"/>
        <end position="405"/>
    </location>
</feature>
<dbReference type="InterPro" id="IPR036890">
    <property type="entry name" value="HATPase_C_sf"/>
</dbReference>
<evidence type="ECO:0000313" key="10">
    <source>
        <dbReference type="EMBL" id="TNJ35363.1"/>
    </source>
</evidence>
<dbReference type="GO" id="GO:0009927">
    <property type="term" value="F:histidine phosphotransfer kinase activity"/>
    <property type="evidence" value="ECO:0007669"/>
    <property type="project" value="TreeGrafter"/>
</dbReference>
<dbReference type="PROSITE" id="PS50110">
    <property type="entry name" value="RESPONSE_REGULATORY"/>
    <property type="match status" value="1"/>
</dbReference>
<dbReference type="PRINTS" id="PR00344">
    <property type="entry name" value="BCTRLSENSOR"/>
</dbReference>
<feature type="transmembrane region" description="Helical" evidence="7">
    <location>
        <begin position="141"/>
        <end position="160"/>
    </location>
</feature>
<dbReference type="SUPFAM" id="SSF55874">
    <property type="entry name" value="ATPase domain of HSP90 chaperone/DNA topoisomerase II/histidine kinase"/>
    <property type="match status" value="1"/>
</dbReference>
<dbReference type="InterPro" id="IPR003661">
    <property type="entry name" value="HisK_dim/P_dom"/>
</dbReference>
<dbReference type="Pfam" id="PF00512">
    <property type="entry name" value="HisKA"/>
    <property type="match status" value="1"/>
</dbReference>
<dbReference type="Pfam" id="PF00072">
    <property type="entry name" value="Response_reg"/>
    <property type="match status" value="1"/>
</dbReference>
<dbReference type="InterPro" id="IPR005467">
    <property type="entry name" value="His_kinase_dom"/>
</dbReference>
<dbReference type="PANTHER" id="PTHR43047">
    <property type="entry name" value="TWO-COMPONENT HISTIDINE PROTEIN KINASE"/>
    <property type="match status" value="1"/>
</dbReference>
<keyword evidence="3 6" id="KW-0597">Phosphoprotein</keyword>
<gene>
    <name evidence="10" type="ORF">E1B00_06300</name>
</gene>
<accession>A0A5C4RVM5</accession>
<keyword evidence="5" id="KW-0418">Kinase</keyword>
<dbReference type="InterPro" id="IPR004358">
    <property type="entry name" value="Sig_transdc_His_kin-like_C"/>
</dbReference>
<feature type="domain" description="Response regulatory" evidence="9">
    <location>
        <begin position="423"/>
        <end position="537"/>
    </location>
</feature>
<dbReference type="CDD" id="cd17546">
    <property type="entry name" value="REC_hyHK_CKI1_RcsC-like"/>
    <property type="match status" value="1"/>
</dbReference>
<dbReference type="SMART" id="SM00448">
    <property type="entry name" value="REC"/>
    <property type="match status" value="1"/>
</dbReference>
<dbReference type="EMBL" id="SMDR01000001">
    <property type="protein sequence ID" value="TNJ35363.1"/>
    <property type="molecule type" value="Genomic_DNA"/>
</dbReference>
<dbReference type="AlphaFoldDB" id="A0A5C4RVM5"/>
<dbReference type="CDD" id="cd00082">
    <property type="entry name" value="HisKA"/>
    <property type="match status" value="1"/>
</dbReference>
<sequence>MAVKPNVACTQALGRWLLWLCGLLAGGLAFAGTPLPPLPVAQVHRDGRAVELPAGDRWLRLRQGDRDLRLSAPRQGLRHRYWLEGHDAGWIELPPGQARLYQQVLPGRHRLRIQVADSGGGWRPEQALELLVEPVWWRTPAALLAAGLGLLAFMAWLAAWHRARRARRQALVLSRERQALAEQHSDAKTRFLATLGHEIRTPMTGVLGMAELLQGSALEPRQRAQVEAIQRAGRHLLRLVNDALDLACIEAGRLQLESASFELRPLLQDVAGLLQPLAEAKPLRLSLHCDPALPAALEGDATRLRQILFNLGHNAIKFCESGVVRLRVRPMAPRGIVLEVEDTGPGLDPDRQARLFQRFEPGAKAGSGLGLAISQELAVAMGGAIRVHSEAGRGACFQVELPLAAASSGPVATPPPPAAASRRVLLVEDEPLVAEVVTALLQRQGHCVVHAPQGLAALAELEAGGFDLALLDLDLPGIDGFALARLVRARGHRLPMLALTARSDLDAEPAARAAGMDGFLRKPVTGDMLAGALAAAAGD</sequence>
<dbReference type="InterPro" id="IPR036097">
    <property type="entry name" value="HisK_dim/P_sf"/>
</dbReference>
<dbReference type="Gene3D" id="2.60.40.10">
    <property type="entry name" value="Immunoglobulins"/>
    <property type="match status" value="1"/>
</dbReference>
<evidence type="ECO:0000256" key="5">
    <source>
        <dbReference type="ARBA" id="ARBA00022777"/>
    </source>
</evidence>
<dbReference type="InterPro" id="IPR011006">
    <property type="entry name" value="CheY-like_superfamily"/>
</dbReference>
<evidence type="ECO:0000256" key="1">
    <source>
        <dbReference type="ARBA" id="ARBA00000085"/>
    </source>
</evidence>
<dbReference type="InterPro" id="IPR001789">
    <property type="entry name" value="Sig_transdc_resp-reg_receiver"/>
</dbReference>
<evidence type="ECO:0000256" key="7">
    <source>
        <dbReference type="SAM" id="Phobius"/>
    </source>
</evidence>
<keyword evidence="11" id="KW-1185">Reference proteome</keyword>
<comment type="catalytic activity">
    <reaction evidence="1">
        <text>ATP + protein L-histidine = ADP + protein N-phospho-L-histidine.</text>
        <dbReference type="EC" id="2.7.13.3"/>
    </reaction>
</comment>
<dbReference type="SUPFAM" id="SSF52172">
    <property type="entry name" value="CheY-like"/>
    <property type="match status" value="1"/>
</dbReference>
<evidence type="ECO:0000313" key="11">
    <source>
        <dbReference type="Proteomes" id="UP000305760"/>
    </source>
</evidence>
<dbReference type="PROSITE" id="PS50109">
    <property type="entry name" value="HIS_KIN"/>
    <property type="match status" value="1"/>
</dbReference>
<keyword evidence="4" id="KW-0808">Transferase</keyword>
<dbReference type="GO" id="GO:0000155">
    <property type="term" value="F:phosphorelay sensor kinase activity"/>
    <property type="evidence" value="ECO:0007669"/>
    <property type="project" value="InterPro"/>
</dbReference>
<dbReference type="EC" id="2.7.13.3" evidence="2"/>
<dbReference type="Gene3D" id="3.30.565.10">
    <property type="entry name" value="Histidine kinase-like ATPase, C-terminal domain"/>
    <property type="match status" value="1"/>
</dbReference>